<evidence type="ECO:0000313" key="4">
    <source>
        <dbReference type="Proteomes" id="UP000835052"/>
    </source>
</evidence>
<dbReference type="InterPro" id="IPR056378">
    <property type="entry name" value="Let-756-like_FGF"/>
</dbReference>
<dbReference type="AlphaFoldDB" id="A0A8S1GXN6"/>
<dbReference type="SMART" id="SM00442">
    <property type="entry name" value="FGF"/>
    <property type="match status" value="1"/>
</dbReference>
<reference evidence="3" key="1">
    <citation type="submission" date="2020-10" db="EMBL/GenBank/DDBJ databases">
        <authorList>
            <person name="Kikuchi T."/>
        </authorList>
    </citation>
    <scope>NUCLEOTIDE SEQUENCE</scope>
    <source>
        <strain evidence="3">NKZ352</strain>
    </source>
</reference>
<evidence type="ECO:0000256" key="1">
    <source>
        <dbReference type="ARBA" id="ARBA00007936"/>
    </source>
</evidence>
<sequence>MATVGSSSIVSYGGAATSTFYPTVVHDPYINPLTEHQLKSCDFYARRMQEKLMAEANAGGDGGHVAQQRRGALFCRSGTWLEIVDDVSRGNAVASPIRGTQLENSRFSIVDFVSVAMGLVSIRGVQTQRFVCMDSQGKLYATPLSNYSAECVFLEEMMENYYNVYSSCSYGTRQRPWFMELRRSGKPRRGPNTRKRRKASHFLVVHYDSPPLRKPKPKEGEVGKSVDLSTLVVASLLHQPPSHPYFRPSSTPSTHRISRLTAKVVLQTQDPKETASHRRRKERPRSYREDRLRREERKRKERQQELRRMRLMEERRKNLRPDRNSTSSFQRRW</sequence>
<dbReference type="OrthoDB" id="6158176at2759"/>
<comment type="caution">
    <text evidence="3">The sequence shown here is derived from an EMBL/GenBank/DDBJ whole genome shotgun (WGS) entry which is preliminary data.</text>
</comment>
<dbReference type="PRINTS" id="PR00262">
    <property type="entry name" value="IL1HBGF"/>
</dbReference>
<dbReference type="Proteomes" id="UP000835052">
    <property type="component" value="Unassembled WGS sequence"/>
</dbReference>
<dbReference type="SUPFAM" id="SSF50353">
    <property type="entry name" value="Cytokine"/>
    <property type="match status" value="1"/>
</dbReference>
<dbReference type="EMBL" id="CAJGYM010000008">
    <property type="protein sequence ID" value="CAD6188197.1"/>
    <property type="molecule type" value="Genomic_DNA"/>
</dbReference>
<gene>
    <name evidence="3" type="ORF">CAUJ_LOCUS4116</name>
</gene>
<name>A0A8S1GXN6_9PELO</name>
<protein>
    <recommendedName>
        <fullName evidence="5">FGF</fullName>
    </recommendedName>
</protein>
<dbReference type="PANTHER" id="PTHR11486">
    <property type="entry name" value="FIBROBLAST GROWTH FACTOR"/>
    <property type="match status" value="1"/>
</dbReference>
<feature type="compositionally biased region" description="Basic and acidic residues" evidence="2">
    <location>
        <begin position="284"/>
        <end position="295"/>
    </location>
</feature>
<evidence type="ECO:0000313" key="3">
    <source>
        <dbReference type="EMBL" id="CAD6188197.1"/>
    </source>
</evidence>
<dbReference type="InterPro" id="IPR008996">
    <property type="entry name" value="IL1/FGF"/>
</dbReference>
<feature type="compositionally biased region" description="Basic and acidic residues" evidence="2">
    <location>
        <begin position="302"/>
        <end position="323"/>
    </location>
</feature>
<dbReference type="InterPro" id="IPR002209">
    <property type="entry name" value="Fibroblast_GF_fam"/>
</dbReference>
<evidence type="ECO:0008006" key="5">
    <source>
        <dbReference type="Google" id="ProtNLM"/>
    </source>
</evidence>
<keyword evidence="4" id="KW-1185">Reference proteome</keyword>
<organism evidence="3 4">
    <name type="scientific">Caenorhabditis auriculariae</name>
    <dbReference type="NCBI Taxonomy" id="2777116"/>
    <lineage>
        <taxon>Eukaryota</taxon>
        <taxon>Metazoa</taxon>
        <taxon>Ecdysozoa</taxon>
        <taxon>Nematoda</taxon>
        <taxon>Chromadorea</taxon>
        <taxon>Rhabditida</taxon>
        <taxon>Rhabditina</taxon>
        <taxon>Rhabditomorpha</taxon>
        <taxon>Rhabditoidea</taxon>
        <taxon>Rhabditidae</taxon>
        <taxon>Peloderinae</taxon>
        <taxon>Caenorhabditis</taxon>
    </lineage>
</organism>
<dbReference type="Gene3D" id="2.80.10.50">
    <property type="match status" value="1"/>
</dbReference>
<accession>A0A8S1GXN6</accession>
<dbReference type="CDD" id="cd00058">
    <property type="entry name" value="beta-trefoil_FGF"/>
    <property type="match status" value="1"/>
</dbReference>
<dbReference type="GO" id="GO:0008083">
    <property type="term" value="F:growth factor activity"/>
    <property type="evidence" value="ECO:0007669"/>
    <property type="project" value="InterPro"/>
</dbReference>
<comment type="similarity">
    <text evidence="1">Belongs to the heparin-binding growth factors family.</text>
</comment>
<proteinExistence type="inferred from homology"/>
<feature type="region of interest" description="Disordered" evidence="2">
    <location>
        <begin position="265"/>
        <end position="333"/>
    </location>
</feature>
<feature type="compositionally biased region" description="Polar residues" evidence="2">
    <location>
        <begin position="324"/>
        <end position="333"/>
    </location>
</feature>
<evidence type="ECO:0000256" key="2">
    <source>
        <dbReference type="SAM" id="MobiDB-lite"/>
    </source>
</evidence>
<dbReference type="Pfam" id="PF00167">
    <property type="entry name" value="FGF"/>
    <property type="match status" value="1"/>
</dbReference>